<dbReference type="PANTHER" id="PTHR47654:SF4">
    <property type="entry name" value="ZN(II)2CYS6 TRANSCRIPTION FACTOR (EUROFUNG)"/>
    <property type="match status" value="1"/>
</dbReference>
<evidence type="ECO:0000259" key="2">
    <source>
        <dbReference type="SMART" id="SM00906"/>
    </source>
</evidence>
<dbReference type="Proteomes" id="UP000254937">
    <property type="component" value="Unassembled WGS sequence"/>
</dbReference>
<name>A0A370PFV7_ASPPH</name>
<accession>A0A370PFV7</accession>
<gene>
    <name evidence="3" type="ORF">M752DRAFT_294745</name>
</gene>
<dbReference type="SMART" id="SM00906">
    <property type="entry name" value="Fungal_trans"/>
    <property type="match status" value="1"/>
</dbReference>
<dbReference type="CDD" id="cd12148">
    <property type="entry name" value="fungal_TF_MHR"/>
    <property type="match status" value="1"/>
</dbReference>
<dbReference type="EMBL" id="KZ851856">
    <property type="protein sequence ID" value="RDK41079.1"/>
    <property type="molecule type" value="Genomic_DNA"/>
</dbReference>
<keyword evidence="1" id="KW-0539">Nucleus</keyword>
<sequence length="437" mass="49692">MIFAIGCQCSRAVSGRADGDYDDLVYLNRARKLALGDTVIFEHANLQQIQLDFLIALFFLSKRHINRAFTFSSMAFRSAVLLGINLRFMDDRTQYPAKEARIRLWWLIFLLEHLLTAITGRVSGTDESPSATPLPIPFEEESFGRSDVSPLLQESSLRMNRLKPTLLQTDEEARASISWQGSCEPSPSLFIHCIVDLVAIGQNLINKVYIVQGIRDGASQVEQRIRKYDSILDIWLSKVPEAYRFTSIDGDPVDIPGENNTPWRREHISLAMSYYSIRIMLCRLCLTHRRPPLGRQTPDPAVPQSSRPNSRCNFGCRTQLHIMWLATTAPWWCILHYIMQATTAILLHLYSWPSELSEHPAHNVAFDLQIMTCVIKKALRWLHHMAYKYAVSQRAFRQCNSIVRRIAPVLRIDLSGLSDSEDLPSDGDSPHLGGGIE</sequence>
<dbReference type="InterPro" id="IPR007219">
    <property type="entry name" value="XnlR_reg_dom"/>
</dbReference>
<evidence type="ECO:0000313" key="4">
    <source>
        <dbReference type="Proteomes" id="UP000254937"/>
    </source>
</evidence>
<organism evidence="3 4">
    <name type="scientific">Aspergillus phoenicis ATCC 13157</name>
    <dbReference type="NCBI Taxonomy" id="1353007"/>
    <lineage>
        <taxon>Eukaryota</taxon>
        <taxon>Fungi</taxon>
        <taxon>Dikarya</taxon>
        <taxon>Ascomycota</taxon>
        <taxon>Pezizomycotina</taxon>
        <taxon>Eurotiomycetes</taxon>
        <taxon>Eurotiomycetidae</taxon>
        <taxon>Eurotiales</taxon>
        <taxon>Aspergillaceae</taxon>
        <taxon>Aspergillus</taxon>
    </lineage>
</organism>
<dbReference type="Pfam" id="PF04082">
    <property type="entry name" value="Fungal_trans"/>
    <property type="match status" value="1"/>
</dbReference>
<dbReference type="InterPro" id="IPR053230">
    <property type="entry name" value="Trans_reg_galc"/>
</dbReference>
<dbReference type="AlphaFoldDB" id="A0A370PFV7"/>
<dbReference type="GO" id="GO:0003677">
    <property type="term" value="F:DNA binding"/>
    <property type="evidence" value="ECO:0007669"/>
    <property type="project" value="InterPro"/>
</dbReference>
<dbReference type="GO" id="GO:0006351">
    <property type="term" value="P:DNA-templated transcription"/>
    <property type="evidence" value="ECO:0007669"/>
    <property type="project" value="InterPro"/>
</dbReference>
<keyword evidence="4" id="KW-1185">Reference proteome</keyword>
<feature type="domain" description="Xylanolytic transcriptional activator regulatory" evidence="2">
    <location>
        <begin position="68"/>
        <end position="141"/>
    </location>
</feature>
<protein>
    <recommendedName>
        <fullName evidence="2">Xylanolytic transcriptional activator regulatory domain-containing protein</fullName>
    </recommendedName>
</protein>
<proteinExistence type="predicted"/>
<evidence type="ECO:0000256" key="1">
    <source>
        <dbReference type="ARBA" id="ARBA00023242"/>
    </source>
</evidence>
<evidence type="ECO:0000313" key="3">
    <source>
        <dbReference type="EMBL" id="RDK41079.1"/>
    </source>
</evidence>
<reference evidence="3 4" key="1">
    <citation type="submission" date="2018-07" db="EMBL/GenBank/DDBJ databases">
        <title>Section-level genome sequencing of Aspergillus section Nigri to investigate inter- and intra-species variation.</title>
        <authorList>
            <consortium name="DOE Joint Genome Institute"/>
            <person name="Vesth T.C."/>
            <person name="Nybo J.L."/>
            <person name="Theobald S."/>
            <person name="Frisvad J.C."/>
            <person name="Larsen T.O."/>
            <person name="Nielsen K.F."/>
            <person name="Hoof J.B."/>
            <person name="Brandl J."/>
            <person name="Salamov A."/>
            <person name="Riley R."/>
            <person name="Gladden J.M."/>
            <person name="Phatale P."/>
            <person name="Nielsen M.T."/>
            <person name="Lyhne E.K."/>
            <person name="Kogle M.E."/>
            <person name="Strasser K."/>
            <person name="McDonnell E."/>
            <person name="Barry K."/>
            <person name="Clum A."/>
            <person name="Chen C."/>
            <person name="Nolan M."/>
            <person name="Sandor L."/>
            <person name="Kuo A."/>
            <person name="Lipzen A."/>
            <person name="Hainaut M."/>
            <person name="Drula E."/>
            <person name="Tsang A."/>
            <person name="Magnuson J.K."/>
            <person name="Henrissat B."/>
            <person name="Wiebenga A."/>
            <person name="Simmons B.A."/>
            <person name="Makela M.R."/>
            <person name="De vries R.P."/>
            <person name="Grigoriev I.V."/>
            <person name="Mortensen U.H."/>
            <person name="Baker S.E."/>
            <person name="Andersen M.R."/>
        </authorList>
    </citation>
    <scope>NUCLEOTIDE SEQUENCE [LARGE SCALE GENOMIC DNA]</scope>
    <source>
        <strain evidence="3 4">ATCC 13157</strain>
    </source>
</reference>
<dbReference type="GO" id="GO:0008270">
    <property type="term" value="F:zinc ion binding"/>
    <property type="evidence" value="ECO:0007669"/>
    <property type="project" value="InterPro"/>
</dbReference>
<dbReference type="PANTHER" id="PTHR47654">
    <property type="entry name" value="ZN(II)2CYS6 TRANSCRIPTION FACTOR (EUROFUNG)-RELATED"/>
    <property type="match status" value="1"/>
</dbReference>